<keyword evidence="3" id="KW-0067">ATP-binding</keyword>
<feature type="compositionally biased region" description="Polar residues" evidence="4">
    <location>
        <begin position="240"/>
        <end position="261"/>
    </location>
</feature>
<dbReference type="InterPro" id="IPR049730">
    <property type="entry name" value="SNF2/RAD54-like_C"/>
</dbReference>
<dbReference type="PANTHER" id="PTHR45626:SF14">
    <property type="entry name" value="ATP-DEPENDENT DNA HELICASE (EUROFUNG)"/>
    <property type="match status" value="1"/>
</dbReference>
<dbReference type="Proteomes" id="UP000027222">
    <property type="component" value="Unassembled WGS sequence"/>
</dbReference>
<dbReference type="OrthoDB" id="448448at2759"/>
<evidence type="ECO:0000256" key="4">
    <source>
        <dbReference type="SAM" id="MobiDB-lite"/>
    </source>
</evidence>
<accession>A0A067SPU6</accession>
<dbReference type="CDD" id="cd18008">
    <property type="entry name" value="DEXDc_SHPRH-like"/>
    <property type="match status" value="1"/>
</dbReference>
<feature type="domain" description="Helicase ATP-binding" evidence="5">
    <location>
        <begin position="395"/>
        <end position="566"/>
    </location>
</feature>
<dbReference type="InterPro" id="IPR038718">
    <property type="entry name" value="SNF2-like_sf"/>
</dbReference>
<evidence type="ECO:0000256" key="3">
    <source>
        <dbReference type="ARBA" id="ARBA00022840"/>
    </source>
</evidence>
<feature type="region of interest" description="Disordered" evidence="4">
    <location>
        <begin position="169"/>
        <end position="224"/>
    </location>
</feature>
<keyword evidence="2" id="KW-0378">Hydrolase</keyword>
<dbReference type="GO" id="GO:0016787">
    <property type="term" value="F:hydrolase activity"/>
    <property type="evidence" value="ECO:0007669"/>
    <property type="project" value="UniProtKB-KW"/>
</dbReference>
<dbReference type="InterPro" id="IPR027417">
    <property type="entry name" value="P-loop_NTPase"/>
</dbReference>
<dbReference type="InterPro" id="IPR050628">
    <property type="entry name" value="SNF2_RAD54_helicase_TF"/>
</dbReference>
<evidence type="ECO:0000313" key="7">
    <source>
        <dbReference type="EMBL" id="KDR68813.1"/>
    </source>
</evidence>
<dbReference type="AlphaFoldDB" id="A0A067SPU6"/>
<keyword evidence="8" id="KW-1185">Reference proteome</keyword>
<dbReference type="InterPro" id="IPR014001">
    <property type="entry name" value="Helicase_ATP-bd"/>
</dbReference>
<dbReference type="Gene3D" id="3.40.50.300">
    <property type="entry name" value="P-loop containing nucleotide triphosphate hydrolases"/>
    <property type="match status" value="1"/>
</dbReference>
<proteinExistence type="predicted"/>
<dbReference type="STRING" id="685588.A0A067SPU6"/>
<dbReference type="Gene3D" id="3.40.50.10810">
    <property type="entry name" value="Tandem AAA-ATPase domain"/>
    <property type="match status" value="1"/>
</dbReference>
<evidence type="ECO:0000313" key="8">
    <source>
        <dbReference type="Proteomes" id="UP000027222"/>
    </source>
</evidence>
<evidence type="ECO:0000256" key="1">
    <source>
        <dbReference type="ARBA" id="ARBA00022741"/>
    </source>
</evidence>
<dbReference type="GO" id="GO:0006281">
    <property type="term" value="P:DNA repair"/>
    <property type="evidence" value="ECO:0007669"/>
    <property type="project" value="TreeGrafter"/>
</dbReference>
<dbReference type="Pfam" id="PF00176">
    <property type="entry name" value="SNF2-rel_dom"/>
    <property type="match status" value="1"/>
</dbReference>
<dbReference type="CDD" id="cd18793">
    <property type="entry name" value="SF2_C_SNF"/>
    <property type="match status" value="1"/>
</dbReference>
<dbReference type="HOGENOM" id="CLU_327892_0_0_1"/>
<dbReference type="GO" id="GO:0005524">
    <property type="term" value="F:ATP binding"/>
    <property type="evidence" value="ECO:0007669"/>
    <property type="project" value="UniProtKB-KW"/>
</dbReference>
<evidence type="ECO:0000259" key="5">
    <source>
        <dbReference type="PROSITE" id="PS51192"/>
    </source>
</evidence>
<name>A0A067SPU6_GALM3</name>
<feature type="region of interest" description="Disordered" evidence="4">
    <location>
        <begin position="30"/>
        <end position="58"/>
    </location>
</feature>
<evidence type="ECO:0000259" key="6">
    <source>
        <dbReference type="PROSITE" id="PS51194"/>
    </source>
</evidence>
<feature type="domain" description="Helicase C-terminal" evidence="6">
    <location>
        <begin position="727"/>
        <end position="877"/>
    </location>
</feature>
<dbReference type="SUPFAM" id="SSF52540">
    <property type="entry name" value="P-loop containing nucleoside triphosphate hydrolases"/>
    <property type="match status" value="2"/>
</dbReference>
<feature type="compositionally biased region" description="Low complexity" evidence="4">
    <location>
        <begin position="281"/>
        <end position="293"/>
    </location>
</feature>
<dbReference type="PANTHER" id="PTHR45626">
    <property type="entry name" value="TRANSCRIPTION TERMINATION FACTOR 2-RELATED"/>
    <property type="match status" value="1"/>
</dbReference>
<dbReference type="InterPro" id="IPR001650">
    <property type="entry name" value="Helicase_C-like"/>
</dbReference>
<evidence type="ECO:0008006" key="9">
    <source>
        <dbReference type="Google" id="ProtNLM"/>
    </source>
</evidence>
<dbReference type="EMBL" id="KL142406">
    <property type="protein sequence ID" value="KDR68813.1"/>
    <property type="molecule type" value="Genomic_DNA"/>
</dbReference>
<organism evidence="7 8">
    <name type="scientific">Galerina marginata (strain CBS 339.88)</name>
    <dbReference type="NCBI Taxonomy" id="685588"/>
    <lineage>
        <taxon>Eukaryota</taxon>
        <taxon>Fungi</taxon>
        <taxon>Dikarya</taxon>
        <taxon>Basidiomycota</taxon>
        <taxon>Agaricomycotina</taxon>
        <taxon>Agaricomycetes</taxon>
        <taxon>Agaricomycetidae</taxon>
        <taxon>Agaricales</taxon>
        <taxon>Agaricineae</taxon>
        <taxon>Strophariaceae</taxon>
        <taxon>Galerina</taxon>
    </lineage>
</organism>
<feature type="region of interest" description="Disordered" evidence="4">
    <location>
        <begin position="237"/>
        <end position="304"/>
    </location>
</feature>
<feature type="compositionally biased region" description="Polar residues" evidence="4">
    <location>
        <begin position="215"/>
        <end position="224"/>
    </location>
</feature>
<dbReference type="Pfam" id="PF00271">
    <property type="entry name" value="Helicase_C"/>
    <property type="match status" value="1"/>
</dbReference>
<dbReference type="SMART" id="SM00487">
    <property type="entry name" value="DEXDc"/>
    <property type="match status" value="1"/>
</dbReference>
<dbReference type="InterPro" id="IPR000330">
    <property type="entry name" value="SNF2_N"/>
</dbReference>
<sequence length="877" mass="97352">MDEAMPPTVLRIHERGIKFFSRTSYLPTHVTPNPTHRAPVLGQFSPSPTPPRRNNTSKDIKPVIYPSLEAFQWSNPPVTPERLPRSLTRIAPDSQLPANNFPATVPRRLDENPFINHAHSEWEPSFSANAESRSTTLTYRFPDDPFANQSSNRAAFQRTTVKDEQRSQFFPPLAGDYDDYPNRRSACQSSTITPRAPSSLATPPATTRKLLPNTFVPQGTPLRNLQLNSLQTPPVKLETRPSTLTPPSTIQLHAGSYQSPEGTPLRRSNFIPTAGSINELSPSRPSGAGSSKSSAKKGRTKTTNNVLSNDLMDLAKCINNRSSRDRDRGTHPVIFESNETDVAVESSSDALPRQLQSWFFEGSAGIFKNGQKLKNYQAADLRRLVLRELGEEVCGTDVIHDVGFVVAYEMGLGKTVITIALILINPAPEDFEGARATLVVVPNKGMMDQWVSELKKFAPHLKVCYYGSFSSHLQPDADVVLVTYAQVLLQHGAFKADPGVKSAAPLFHCFWWRKVDDEAHKYRNPETMTAKAVWAVQKQHALCLTGTPVQNSLLDFYPLFNTLGVTHEGIHDLQTYQRKIYKKGQKGPITNPAALRLLNLLKENFCIFRAKTDAETGEALVDLPPRTDNIVEVYLSAEERHIYNRVKEAALPIFAKLIRRRQACDHPTLIPRALAMDLKLEDEAVDDFGSPDVKRALLGPSSLAISECPKAVQGLFDHSYLSSKLAAMIQVLQKCSGQKTIIFTHFTSLIPSIAKALYRAKICWTEYTGAMDSKDQRDALKEIATNKECSVIIISILAGSTGLNITSCNNVILLEPWWNPYTEMSFLGAGHISRPSYRADTTSECVSPGCPGQHRKVDHGGKFKTHISYVHTSDCSM</sequence>
<dbReference type="PROSITE" id="PS51192">
    <property type="entry name" value="HELICASE_ATP_BIND_1"/>
    <property type="match status" value="1"/>
</dbReference>
<dbReference type="GO" id="GO:0008094">
    <property type="term" value="F:ATP-dependent activity, acting on DNA"/>
    <property type="evidence" value="ECO:0007669"/>
    <property type="project" value="TreeGrafter"/>
</dbReference>
<reference evidence="8" key="1">
    <citation type="journal article" date="2014" name="Proc. Natl. Acad. Sci. U.S.A.">
        <title>Extensive sampling of basidiomycete genomes demonstrates inadequacy of the white-rot/brown-rot paradigm for wood decay fungi.</title>
        <authorList>
            <person name="Riley R."/>
            <person name="Salamov A.A."/>
            <person name="Brown D.W."/>
            <person name="Nagy L.G."/>
            <person name="Floudas D."/>
            <person name="Held B.W."/>
            <person name="Levasseur A."/>
            <person name="Lombard V."/>
            <person name="Morin E."/>
            <person name="Otillar R."/>
            <person name="Lindquist E.A."/>
            <person name="Sun H."/>
            <person name="LaButti K.M."/>
            <person name="Schmutz J."/>
            <person name="Jabbour D."/>
            <person name="Luo H."/>
            <person name="Baker S.E."/>
            <person name="Pisabarro A.G."/>
            <person name="Walton J.D."/>
            <person name="Blanchette R.A."/>
            <person name="Henrissat B."/>
            <person name="Martin F."/>
            <person name="Cullen D."/>
            <person name="Hibbett D.S."/>
            <person name="Grigoriev I.V."/>
        </authorList>
    </citation>
    <scope>NUCLEOTIDE SEQUENCE [LARGE SCALE GENOMIC DNA]</scope>
    <source>
        <strain evidence="8">CBS 339.88</strain>
    </source>
</reference>
<keyword evidence="1" id="KW-0547">Nucleotide-binding</keyword>
<gene>
    <name evidence="7" type="ORF">GALMADRAFT_146144</name>
</gene>
<dbReference type="GO" id="GO:0005634">
    <property type="term" value="C:nucleus"/>
    <property type="evidence" value="ECO:0007669"/>
    <property type="project" value="TreeGrafter"/>
</dbReference>
<protein>
    <recommendedName>
        <fullName evidence="9">Helicase ATP-binding domain-containing protein</fullName>
    </recommendedName>
</protein>
<evidence type="ECO:0000256" key="2">
    <source>
        <dbReference type="ARBA" id="ARBA00022801"/>
    </source>
</evidence>
<dbReference type="PROSITE" id="PS51194">
    <property type="entry name" value="HELICASE_CTER"/>
    <property type="match status" value="1"/>
</dbReference>